<dbReference type="Pfam" id="PF00650">
    <property type="entry name" value="CRAL_TRIO"/>
    <property type="match status" value="1"/>
</dbReference>
<feature type="compositionally biased region" description="Polar residues" evidence="1">
    <location>
        <begin position="2811"/>
        <end position="2820"/>
    </location>
</feature>
<feature type="region of interest" description="Disordered" evidence="1">
    <location>
        <begin position="1841"/>
        <end position="1892"/>
    </location>
</feature>
<evidence type="ECO:0000313" key="4">
    <source>
        <dbReference type="Proteomes" id="UP000244406"/>
    </source>
</evidence>
<feature type="region of interest" description="Disordered" evidence="1">
    <location>
        <begin position="1904"/>
        <end position="2405"/>
    </location>
</feature>
<dbReference type="Gene3D" id="3.40.50.12780">
    <property type="entry name" value="N-terminal domain of ligase-like"/>
    <property type="match status" value="2"/>
</dbReference>
<dbReference type="SMART" id="SM01100">
    <property type="entry name" value="CRAL_TRIO_N"/>
    <property type="match status" value="1"/>
</dbReference>
<feature type="domain" description="CRAL-TRIO" evidence="2">
    <location>
        <begin position="2918"/>
        <end position="3080"/>
    </location>
</feature>
<dbReference type="InterPro" id="IPR045851">
    <property type="entry name" value="AMP-bd_C_sf"/>
</dbReference>
<dbReference type="InterPro" id="IPR025110">
    <property type="entry name" value="AMP-bd_C"/>
</dbReference>
<feature type="region of interest" description="Disordered" evidence="1">
    <location>
        <begin position="2423"/>
        <end position="2451"/>
    </location>
</feature>
<dbReference type="Pfam" id="PF24919">
    <property type="entry name" value="Mug62"/>
    <property type="match status" value="1"/>
</dbReference>
<dbReference type="PROSITE" id="PS50191">
    <property type="entry name" value="CRAL_TRIO"/>
    <property type="match status" value="1"/>
</dbReference>
<dbReference type="InterPro" id="IPR036865">
    <property type="entry name" value="CRAL-TRIO_dom_sf"/>
</dbReference>
<feature type="region of interest" description="Disordered" evidence="1">
    <location>
        <begin position="2803"/>
        <end position="2828"/>
    </location>
</feature>
<feature type="compositionally biased region" description="Polar residues" evidence="1">
    <location>
        <begin position="2295"/>
        <end position="2307"/>
    </location>
</feature>
<dbReference type="InterPro" id="IPR042099">
    <property type="entry name" value="ANL_N_sf"/>
</dbReference>
<dbReference type="InterPro" id="IPR056881">
    <property type="entry name" value="Mug62_dom"/>
</dbReference>
<feature type="compositionally biased region" description="Polar residues" evidence="1">
    <location>
        <begin position="1909"/>
        <end position="1936"/>
    </location>
</feature>
<dbReference type="Gene3D" id="3.30.300.30">
    <property type="match status" value="1"/>
</dbReference>
<evidence type="ECO:0000256" key="1">
    <source>
        <dbReference type="SAM" id="MobiDB-lite"/>
    </source>
</evidence>
<dbReference type="PANTHER" id="PTHR22754:SF32">
    <property type="entry name" value="DISCO-INTERACTING PROTEIN 2"/>
    <property type="match status" value="1"/>
</dbReference>
<dbReference type="SUPFAM" id="SSF46938">
    <property type="entry name" value="CRAL/TRIO N-terminal domain"/>
    <property type="match status" value="1"/>
</dbReference>
<feature type="compositionally biased region" description="Basic and acidic residues" evidence="1">
    <location>
        <begin position="1937"/>
        <end position="1947"/>
    </location>
</feature>
<dbReference type="Gene3D" id="3.40.525.10">
    <property type="entry name" value="CRAL-TRIO lipid binding domain"/>
    <property type="match status" value="1"/>
</dbReference>
<proteinExistence type="predicted"/>
<feature type="compositionally biased region" description="Low complexity" evidence="1">
    <location>
        <begin position="2482"/>
        <end position="2500"/>
    </location>
</feature>
<dbReference type="GO" id="GO:0005829">
    <property type="term" value="C:cytosol"/>
    <property type="evidence" value="ECO:0007669"/>
    <property type="project" value="TreeGrafter"/>
</dbReference>
<feature type="compositionally biased region" description="Basic and acidic residues" evidence="1">
    <location>
        <begin position="1845"/>
        <end position="1863"/>
    </location>
</feature>
<dbReference type="GeneID" id="37004026"/>
<feature type="compositionally biased region" description="Polar residues" evidence="1">
    <location>
        <begin position="1538"/>
        <end position="1563"/>
    </location>
</feature>
<dbReference type="Proteomes" id="UP000244406">
    <property type="component" value="Unassembled WGS sequence"/>
</dbReference>
<dbReference type="VEuPathDB" id="FungiDB:CXQ87_004026"/>
<feature type="region of interest" description="Disordered" evidence="1">
    <location>
        <begin position="1647"/>
        <end position="1676"/>
    </location>
</feature>
<dbReference type="InterPro" id="IPR000873">
    <property type="entry name" value="AMP-dep_synth/lig_dom"/>
</dbReference>
<dbReference type="Pfam" id="PF03765">
    <property type="entry name" value="CRAL_TRIO_N"/>
    <property type="match status" value="1"/>
</dbReference>
<dbReference type="Pfam" id="PF23024">
    <property type="entry name" value="AMP-dom_DIP2-like"/>
    <property type="match status" value="1"/>
</dbReference>
<sequence>MDDHERVASGPQFMDSRDLPLDMMMILKKLEEDFFVNKTIDQWTYINRREEIMKQVNKLHQSQQKAVPLDAESLEKVLMPRKRPEGEAFFRHSMARILKERASLQKQDLAFQVLDSKGKESQSISWEKLYLKATKVAADLKHRHQLKPNDTAVLLYKDGEVCEFAVALFGCFMARVAAIPIHQDIALQEMFDVIALTSSSFVLMSESVQKEIERISTTNQKVSWPPKVVRLRTTDLGSAKRSDIENVFGKSARKDEHLNSQNDLAYLEFSRSPVGELRGIELSHSTILHQMNCLDMSLSSLPDSGGSLKHSLSSPRKSKRVFLATVDLRISIGLIVGIMFTIYSGNMLVWAPPKVMEVQGLYANIISKTRANLLLADFLGLKRVTYDYQSSPNTTRYYSKTQRVDFSTIKWVLINALSVDGELIEVLAERYLKPLGCQQPRNAIIPMLTLSEYGGMVISMRDWIGGGEKLGLGSTFKASDENSSVILDKEALSRNKVQIIETDVAEMDERSSDSLRIDSFGYPLPDATLAVVNPESSTVVQKGELGEIWIDSPCLSGGFYGLKKESRQIFHAKCRNADGIMEPEFLRTGLLGFTHNGKVYVLGLYEDRIRQRVSWIDQKMHKRLKRDLVVENGTRYHYVSHLLATLASEVREVYDCTIFDVFIGNEYLPVAIVEAEVIRRVIDEADAASTTGAKNRDKIDYTAAPLNEPVLNVIAQKCFDTLNKHHFLRLYCLVVVDCDTLPKIMRSGGLEIANMLCKKRFFEGSLRAEFVKFFVRQSISMIPHGEDVLGGIWSPYASELRSASLSRFMPQLSTIDYRQKSIDDRTGAPLTDFKSIIDILKFRVAQSGDSVAFQNIDPSGKSSSKPLTWKKFELRVYALCNHIMSKTTLKSGEYVVLMYSLSEDFMVAVYACFLLGIVPIPMLPFDSNRIGEDFPAFVGVVKDFDIHDVFVNEDVEKYMKNGPVADALKRMNHRRPKALKVKSTSKITKVSNTASLNSKIAKYQSDARFRDEATTSLVWLHFTSDHYRIGACLSHKNIVSICKVFKETCNLSSKSSIVGCVRHSNGIGFVQACLLGVFLGTTTYLSSPVNYAENPLAFFLSLSKYKVKDVFVTEQMLKYAVTKFTPKGFNLSYLKNMMISTENRVEIDLLKKIARVFQPTKLSAAAASAVYTHCFNPIISTRCYMTVAPVDLYLDPVALRQGYVSIVNQLEFPNALRIQDSGMVPVCTEIAIVNPETCKVCKEGEFGEIWVCSEANVTSFTNGPKGPVDTFSSRQFLGKITDGNPDMTYLRTGDLGFLHQISISKNTVGNAGKKEETATFQPLFVLGKISDTFEVMGLHHFPIDIESTIESCHPDIYNNGSCVFKASDFTIAICEARKMKNLAALVPLIVNTVFSKHHIIIDIVAFIKKGEFPISRLATKQRARIVDAWVQGIIPIKVSYGINFGENSMIKLIKEIDEVARDDPVTGLKNPAQSYYDNADDDIFGGNGAMLNLNTGGEVDNASLTQASINQSIHQPSSYQNSLNHSSLNQASMYQGSINQGSINQGSINQGSTRQSFSTQEAPSQKAPGFFANDGPAPDDLPSEFISQKRRSSILGSLKNVNDAVPRMSTSIPHYKGYQEIAQSLQRQKDDFNGATEHERRQSLLPPAVPDYASNDPEESTFLKDLSPNLNNVPRQSILPTMDRDMEYNNSDDYGDEPQNQLVRQEFAPLYEDDEGNLVRPPVINLDPSERYHLLQLKRSVEMSEYLQSRLKYMVDPDETTSVPISETKVNSTTQTHGVDEFDRKLNFDKLRSKLTLQRRQRQQKNGKGFFSGEFFYEPAPPKKSDPVPNGVKLDGYLGQVNKPKFPEQKTEKPVKLFPDQDSKPPVSLQKNRRTDLGAVLGKKDEPQLDKDYLDKTESLIKMKEPSAAQATNNSVGPSSGFNFEINKNSLGNILQTRKDDDERVEKASAATETKSAEDEGKRALFGFSSTSSKDQPKKRSRDEEEDSKPSFSFGNQAASDEKKPLFEPSKPSSDEKKELPKPAFSFGTSEKPTEKKDSSAGFSFGKPSSTPLFGASSTKEGEAGDEKEKKTTEAPKISFGSSKLPEAAPKFSFGSSTNDKPSPGIPFGGSATVKVSDGNKDTPKFSFGSKPEKEDDEADEGPRKKRAAPFSFDSSKSEEKSEPKKDEKPLFSFDKPKDSAPSLLNFGESSKKEATPQFSFGSSSEKKDSTPSFNFGVSEKKTDAPVFGSGSSSEKKDVTPSFNFGATTEKNDDSAPKLAAPSSGSTPAFNFGGSSESKDTTKDAEKEETPKFSFGSSSTKDSTPTFSFGAKKDEGEKKTDAPALGSTAPKFSFEKPKSEEPQDSTEAPKFSFGAAKSVSPSFTFGGSKPADTSFGSKTTEVKETTPVFSVSSKETTPKPFSFGEPTAKPAFNFGSAQTPAFGADSKSTSTFSFGKPETPSIGAQAGGAAAPKPAFTFGQAATADPASIFGASESNAQGSQATPAFGGPSTGPSSTASPFNFGATQAPAFGGPSGAFGGPNPTPGFNFGANTNLAAPQPTQSPFGGPANTSSVFGSRGSTPGAPGNNTFGQPGAGITNPASVFGANPTQSSGGFGMGSNAPPNQFNSAPGSLGAGSRENTPPVFGAGAPAAPGAFGAGQLLNATQEIALKQCWATLLKSWGYDISLSNDDISLKESFVASSIVDAAEEPSKYSSSLNSDGESIVSGASTTLTLSTTATNSSGTKKKKKWGLFRTKPSAPKQVSSQRRMALDDSYLEKYTFISKASDHTRHVFGQHHQLMYDEKKDPLEEDGCDDESTLEKESLSSLETFHTAHSSPNSHHPPQVRQKKSFSLKSVKSSHFVHPALSKGKSKVVHAGIVNMLKNGLLDNMILRFCRARKFNHEDTVQMLVKSVIFKQTEYPAEAWVRESDGPSYINGENQGFIKNLTTGKSFIRGHDKLGNPLFVFQSRKHFAHDSPLLETERFATVMIEWCRLFSREINDSVDAFTVMFDLTGFSLKNADNAPIKFLAQMFEAHYPETLGFIIVHNAPWIFSTVWNVIKNWLDPAVVSKIHFTKGYDELVNLIDAEHIPKYLGGDDTDEVPYIPPTVHDLRPPKRKDLRYKRLRQQRDEAFMRFIDITKKWCESTDPEVSSRYLRDKILLNYQLSDNYVELDPYIRNPGMYDRNGALVVGN</sequence>
<feature type="compositionally biased region" description="Basic and acidic residues" evidence="1">
    <location>
        <begin position="1882"/>
        <end position="1892"/>
    </location>
</feature>
<accession>A0A2V1AGZ4</accession>
<feature type="compositionally biased region" description="Polar residues" evidence="1">
    <location>
        <begin position="2600"/>
        <end position="2609"/>
    </location>
</feature>
<reference evidence="3 4" key="1">
    <citation type="submission" date="2017-12" db="EMBL/GenBank/DDBJ databases">
        <title>Genome Sequence of the Amphotericin B-resistant Candida duobushaemulonii strain, B09383.</title>
        <authorList>
            <person name="Chow N.A."/>
            <person name="Gade L."/>
            <person name="Batra D."/>
            <person name="Rowe L.A."/>
            <person name="Loparev V.N."/>
            <person name="Litvintseva A.P."/>
        </authorList>
    </citation>
    <scope>NUCLEOTIDE SEQUENCE [LARGE SCALE GENOMIC DNA]</scope>
    <source>
        <strain evidence="3 4">B09383</strain>
    </source>
</reference>
<feature type="compositionally biased region" description="Basic and acidic residues" evidence="1">
    <location>
        <begin position="2060"/>
        <end position="2074"/>
    </location>
</feature>
<feature type="compositionally biased region" description="Basic and acidic residues" evidence="1">
    <location>
        <begin position="2311"/>
        <end position="2321"/>
    </location>
</feature>
<feature type="region of interest" description="Disordered" evidence="1">
    <location>
        <begin position="1538"/>
        <end position="1583"/>
    </location>
</feature>
<feature type="region of interest" description="Disordered" evidence="1">
    <location>
        <begin position="2471"/>
        <end position="2616"/>
    </location>
</feature>
<feature type="compositionally biased region" description="Polar residues" evidence="1">
    <location>
        <begin position="2047"/>
        <end position="2058"/>
    </location>
</feature>
<dbReference type="InterPro" id="IPR036273">
    <property type="entry name" value="CRAL/TRIO_N_dom_sf"/>
</dbReference>
<dbReference type="RefSeq" id="XP_025337101.1">
    <property type="nucleotide sequence ID" value="XM_025482483.1"/>
</dbReference>
<feature type="compositionally biased region" description="Basic and acidic residues" evidence="1">
    <location>
        <begin position="2156"/>
        <end position="2179"/>
    </location>
</feature>
<organism evidence="3 4">
    <name type="scientific">Candidozyma duobushaemuli</name>
    <dbReference type="NCBI Taxonomy" id="1231522"/>
    <lineage>
        <taxon>Eukaryota</taxon>
        <taxon>Fungi</taxon>
        <taxon>Dikarya</taxon>
        <taxon>Ascomycota</taxon>
        <taxon>Saccharomycotina</taxon>
        <taxon>Pichiomycetes</taxon>
        <taxon>Metschnikowiaceae</taxon>
        <taxon>Candidozyma</taxon>
    </lineage>
</organism>
<evidence type="ECO:0000313" key="3">
    <source>
        <dbReference type="EMBL" id="PVH16161.1"/>
    </source>
</evidence>
<dbReference type="SUPFAM" id="SSF52087">
    <property type="entry name" value="CRAL/TRIO domain"/>
    <property type="match status" value="1"/>
</dbReference>
<dbReference type="Pfam" id="PF00501">
    <property type="entry name" value="AMP-binding"/>
    <property type="match status" value="2"/>
</dbReference>
<dbReference type="PANTHER" id="PTHR22754">
    <property type="entry name" value="DISCO-INTERACTING PROTEIN 2 DIP2 -RELATED"/>
    <property type="match status" value="1"/>
</dbReference>
<evidence type="ECO:0000259" key="2">
    <source>
        <dbReference type="PROSITE" id="PS50191"/>
    </source>
</evidence>
<dbReference type="InterPro" id="IPR001251">
    <property type="entry name" value="CRAL-TRIO_dom"/>
</dbReference>
<dbReference type="SMART" id="SM00516">
    <property type="entry name" value="SEC14"/>
    <property type="match status" value="1"/>
</dbReference>
<dbReference type="EMBL" id="PKFP01000004">
    <property type="protein sequence ID" value="PVH16161.1"/>
    <property type="molecule type" value="Genomic_DNA"/>
</dbReference>
<gene>
    <name evidence="3" type="ORF">CXQ87_004026</name>
</gene>
<dbReference type="SUPFAM" id="SSF56801">
    <property type="entry name" value="Acetyl-CoA synthetase-like"/>
    <property type="match status" value="2"/>
</dbReference>
<name>A0A2V1AGZ4_9ASCO</name>
<keyword evidence="4" id="KW-1185">Reference proteome</keyword>
<feature type="compositionally biased region" description="Basic and acidic residues" evidence="1">
    <location>
        <begin position="2277"/>
        <end position="2291"/>
    </location>
</feature>
<feature type="compositionally biased region" description="Polar residues" evidence="1">
    <location>
        <begin position="2263"/>
        <end position="2276"/>
    </location>
</feature>
<feature type="compositionally biased region" description="Polar residues" evidence="1">
    <location>
        <begin position="2532"/>
        <end position="2570"/>
    </location>
</feature>
<dbReference type="InterPro" id="IPR011074">
    <property type="entry name" value="CRAL/TRIO_N_dom"/>
</dbReference>
<protein>
    <recommendedName>
        <fullName evidence="2">CRAL-TRIO domain-containing protein</fullName>
    </recommendedName>
</protein>
<feature type="compositionally biased region" description="Polar residues" evidence="1">
    <location>
        <begin position="1990"/>
        <end position="1999"/>
    </location>
</feature>
<comment type="caution">
    <text evidence="3">The sequence shown here is derived from an EMBL/GenBank/DDBJ whole genome shotgun (WGS) entry which is preliminary data.</text>
</comment>
<dbReference type="CDD" id="cd00170">
    <property type="entry name" value="SEC14"/>
    <property type="match status" value="1"/>
</dbReference>